<dbReference type="OrthoDB" id="6882688at2"/>
<dbReference type="EMBL" id="QJRX01000003">
    <property type="protein sequence ID" value="PYC27395.1"/>
    <property type="molecule type" value="Genomic_DNA"/>
</dbReference>
<dbReference type="Pfam" id="PF17525">
    <property type="entry name" value="DUF5447"/>
    <property type="match status" value="1"/>
</dbReference>
<dbReference type="InterPro" id="IPR035229">
    <property type="entry name" value="PflM"/>
</dbReference>
<dbReference type="RefSeq" id="WP_110681693.1">
    <property type="nucleotide sequence ID" value="NZ_QJRX01000003.1"/>
</dbReference>
<evidence type="ECO:0000313" key="1">
    <source>
        <dbReference type="EMBL" id="PYC27395.1"/>
    </source>
</evidence>
<comment type="caution">
    <text evidence="1">The sequence shown here is derived from an EMBL/GenBank/DDBJ whole genome shotgun (WGS) entry which is preliminary data.</text>
</comment>
<dbReference type="Proteomes" id="UP000248146">
    <property type="component" value="Unassembled WGS sequence"/>
</dbReference>
<dbReference type="AlphaFoldDB" id="A0A2V4KZX7"/>
<accession>A0A2V4KZX7</accession>
<gene>
    <name evidence="1" type="ORF">DMO17_06545</name>
</gene>
<organism evidence="1 2">
    <name type="scientific">Aquipseudomonas alcaligenes</name>
    <name type="common">Pseudomonas alcaligenes</name>
    <dbReference type="NCBI Taxonomy" id="43263"/>
    <lineage>
        <taxon>Bacteria</taxon>
        <taxon>Pseudomonadati</taxon>
        <taxon>Pseudomonadota</taxon>
        <taxon>Gammaproteobacteria</taxon>
        <taxon>Pseudomonadales</taxon>
        <taxon>Pseudomonadaceae</taxon>
        <taxon>Aquipseudomonas</taxon>
    </lineage>
</organism>
<reference evidence="1 2" key="1">
    <citation type="submission" date="2018-06" db="EMBL/GenBank/DDBJ databases">
        <title>Pseudomonas diversity within urban Lake Michigan freshwaters.</title>
        <authorList>
            <person name="Batrich M."/>
            <person name="Hatzopoulos T."/>
            <person name="Putonti C."/>
        </authorList>
    </citation>
    <scope>NUCLEOTIDE SEQUENCE [LARGE SCALE GENOMIC DNA]</scope>
    <source>
        <strain evidence="1 2">MB-090714</strain>
    </source>
</reference>
<evidence type="ECO:0000313" key="2">
    <source>
        <dbReference type="Proteomes" id="UP000248146"/>
    </source>
</evidence>
<proteinExistence type="predicted"/>
<sequence>MNTLDRYLHRPHAANCDCSVCWSRRVPASAPYQSIPCDQCRPASVTKVNGIWRATPAFICAKHTPPPRPPKYWNVIYDSGNPTPFVPILEPFELEG</sequence>
<protein>
    <recommendedName>
        <fullName evidence="3">DUF5447 family protein</fullName>
    </recommendedName>
</protein>
<name>A0A2V4KZX7_AQUAC</name>
<evidence type="ECO:0008006" key="3">
    <source>
        <dbReference type="Google" id="ProtNLM"/>
    </source>
</evidence>